<dbReference type="Gene3D" id="3.30.700.10">
    <property type="entry name" value="Glycoprotein, Type 4 Pilin"/>
    <property type="match status" value="1"/>
</dbReference>
<dbReference type="PANTHER" id="PTHR30093:SF41">
    <property type="entry name" value="TYPE II SECRETION SYSTEM PROTEIN H"/>
    <property type="match status" value="1"/>
</dbReference>
<name>A0ABU8CAN3_9GAMM</name>
<evidence type="ECO:0000313" key="14">
    <source>
        <dbReference type="Proteomes" id="UP001375382"/>
    </source>
</evidence>
<accession>A0ABU8CAN3</accession>
<keyword evidence="6 11" id="KW-0812">Transmembrane</keyword>
<keyword evidence="5" id="KW-0997">Cell inner membrane</keyword>
<sequence length="146" mass="15791">MRRQAGLTLLELMVVVVIIAIAASIAAPSFSRMIQHERHARVVNQLQALYKYARSEATKREQVIRLATNNGQLQVLLDAQVLRQLALPPESSSISVDGLAALDILPFGAVSSALAISVTDGRNLVPKRHLCVWLSGQLVVQEAACA</sequence>
<dbReference type="EMBL" id="JALAAR010000015">
    <property type="protein sequence ID" value="MEH8018711.1"/>
    <property type="molecule type" value="Genomic_DNA"/>
</dbReference>
<evidence type="ECO:0000256" key="5">
    <source>
        <dbReference type="ARBA" id="ARBA00022519"/>
    </source>
</evidence>
<evidence type="ECO:0000256" key="7">
    <source>
        <dbReference type="ARBA" id="ARBA00022989"/>
    </source>
</evidence>
<dbReference type="InterPro" id="IPR012902">
    <property type="entry name" value="N_methyl_site"/>
</dbReference>
<dbReference type="RefSeq" id="WP_335737113.1">
    <property type="nucleotide sequence ID" value="NZ_JALAAR010000015.1"/>
</dbReference>
<evidence type="ECO:0000256" key="8">
    <source>
        <dbReference type="ARBA" id="ARBA00023136"/>
    </source>
</evidence>
<evidence type="ECO:0000313" key="13">
    <source>
        <dbReference type="EMBL" id="MEH8018711.1"/>
    </source>
</evidence>
<dbReference type="Pfam" id="PF07963">
    <property type="entry name" value="N_methyl"/>
    <property type="match status" value="1"/>
</dbReference>
<organism evidence="13 14">
    <name type="scientific">Rheinheimera muenzenbergensis</name>
    <dbReference type="NCBI Taxonomy" id="1193628"/>
    <lineage>
        <taxon>Bacteria</taxon>
        <taxon>Pseudomonadati</taxon>
        <taxon>Pseudomonadota</taxon>
        <taxon>Gammaproteobacteria</taxon>
        <taxon>Chromatiales</taxon>
        <taxon>Chromatiaceae</taxon>
        <taxon>Rheinheimera</taxon>
    </lineage>
</organism>
<evidence type="ECO:0000256" key="9">
    <source>
        <dbReference type="ARBA" id="ARBA00025772"/>
    </source>
</evidence>
<comment type="similarity">
    <text evidence="9">Belongs to the GSP H family.</text>
</comment>
<evidence type="ECO:0000259" key="12">
    <source>
        <dbReference type="Pfam" id="PF12019"/>
    </source>
</evidence>
<keyword evidence="4" id="KW-0488">Methylation</keyword>
<evidence type="ECO:0000256" key="3">
    <source>
        <dbReference type="ARBA" id="ARBA00022475"/>
    </source>
</evidence>
<keyword evidence="7 11" id="KW-1133">Transmembrane helix</keyword>
<feature type="domain" description="General secretion pathway GspH" evidence="12">
    <location>
        <begin position="43"/>
        <end position="129"/>
    </location>
</feature>
<evidence type="ECO:0000256" key="2">
    <source>
        <dbReference type="ARBA" id="ARBA00021549"/>
    </source>
</evidence>
<dbReference type="PROSITE" id="PS00409">
    <property type="entry name" value="PROKAR_NTER_METHYL"/>
    <property type="match status" value="1"/>
</dbReference>
<keyword evidence="3" id="KW-1003">Cell membrane</keyword>
<evidence type="ECO:0000256" key="1">
    <source>
        <dbReference type="ARBA" id="ARBA00004377"/>
    </source>
</evidence>
<dbReference type="InterPro" id="IPR045584">
    <property type="entry name" value="Pilin-like"/>
</dbReference>
<evidence type="ECO:0000256" key="10">
    <source>
        <dbReference type="ARBA" id="ARBA00030775"/>
    </source>
</evidence>
<proteinExistence type="inferred from homology"/>
<dbReference type="Pfam" id="PF12019">
    <property type="entry name" value="GspH"/>
    <property type="match status" value="1"/>
</dbReference>
<reference evidence="13 14" key="1">
    <citation type="journal article" date="2023" name="Ecotoxicol. Environ. Saf.">
        <title>Mercury remediation potential of mercury-resistant strain Rheinheimera metallidurans sp. nov. isolated from a municipal waste dumping site.</title>
        <authorList>
            <person name="Yadav V."/>
            <person name="Manjhi A."/>
            <person name="Vadakedath N."/>
        </authorList>
    </citation>
    <scope>NUCLEOTIDE SEQUENCE [LARGE SCALE GENOMIC DNA]</scope>
    <source>
        <strain evidence="13 14">E-49</strain>
    </source>
</reference>
<evidence type="ECO:0000256" key="6">
    <source>
        <dbReference type="ARBA" id="ARBA00022692"/>
    </source>
</evidence>
<evidence type="ECO:0000256" key="11">
    <source>
        <dbReference type="SAM" id="Phobius"/>
    </source>
</evidence>
<keyword evidence="14" id="KW-1185">Reference proteome</keyword>
<dbReference type="SUPFAM" id="SSF54523">
    <property type="entry name" value="Pili subunits"/>
    <property type="match status" value="1"/>
</dbReference>
<dbReference type="NCBIfam" id="TIGR02532">
    <property type="entry name" value="IV_pilin_GFxxxE"/>
    <property type="match status" value="1"/>
</dbReference>
<gene>
    <name evidence="13" type="ORF">MN202_15825</name>
</gene>
<feature type="transmembrane region" description="Helical" evidence="11">
    <location>
        <begin position="12"/>
        <end position="31"/>
    </location>
</feature>
<dbReference type="Proteomes" id="UP001375382">
    <property type="component" value="Unassembled WGS sequence"/>
</dbReference>
<dbReference type="PANTHER" id="PTHR30093">
    <property type="entry name" value="GENERAL SECRETION PATHWAY PROTEIN G"/>
    <property type="match status" value="1"/>
</dbReference>
<comment type="subcellular location">
    <subcellularLocation>
        <location evidence="1">Cell inner membrane</location>
        <topology evidence="1">Single-pass membrane protein</topology>
    </subcellularLocation>
</comment>
<comment type="caution">
    <text evidence="13">The sequence shown here is derived from an EMBL/GenBank/DDBJ whole genome shotgun (WGS) entry which is preliminary data.</text>
</comment>
<protein>
    <recommendedName>
        <fullName evidence="2">Type II secretion system protein H</fullName>
    </recommendedName>
    <alternativeName>
        <fullName evidence="10">General secretion pathway protein H</fullName>
    </alternativeName>
</protein>
<keyword evidence="8 11" id="KW-0472">Membrane</keyword>
<evidence type="ECO:0000256" key="4">
    <source>
        <dbReference type="ARBA" id="ARBA00022481"/>
    </source>
</evidence>
<dbReference type="InterPro" id="IPR022346">
    <property type="entry name" value="T2SS_GspH"/>
</dbReference>